<dbReference type="Proteomes" id="UP001300261">
    <property type="component" value="Unassembled WGS sequence"/>
</dbReference>
<accession>A0ABT3R2P0</accession>
<dbReference type="Gene3D" id="2.30.30.240">
    <property type="entry name" value="PRC-barrel domain"/>
    <property type="match status" value="1"/>
</dbReference>
<dbReference type="EMBL" id="JAPEVI010000003">
    <property type="protein sequence ID" value="MCX2723504.1"/>
    <property type="molecule type" value="Genomic_DNA"/>
</dbReference>
<dbReference type="SUPFAM" id="SSF50346">
    <property type="entry name" value="PRC-barrel domain"/>
    <property type="match status" value="1"/>
</dbReference>
<evidence type="ECO:0000313" key="3">
    <source>
        <dbReference type="Proteomes" id="UP001300261"/>
    </source>
</evidence>
<dbReference type="RefSeq" id="WP_265963278.1">
    <property type="nucleotide sequence ID" value="NZ_JAPEVI010000003.1"/>
</dbReference>
<keyword evidence="3" id="KW-1185">Reference proteome</keyword>
<dbReference type="InterPro" id="IPR011033">
    <property type="entry name" value="PRC_barrel-like_sf"/>
</dbReference>
<dbReference type="InterPro" id="IPR027275">
    <property type="entry name" value="PRC-brl_dom"/>
</dbReference>
<evidence type="ECO:0000259" key="1">
    <source>
        <dbReference type="Pfam" id="PF05239"/>
    </source>
</evidence>
<evidence type="ECO:0000313" key="2">
    <source>
        <dbReference type="EMBL" id="MCX2723504.1"/>
    </source>
</evidence>
<reference evidence="2 3" key="1">
    <citation type="journal article" date="2016" name="Int. J. Syst. Evol. Microbiol.">
        <title>Labrenzia salina sp. nov., isolated from the rhizosphere of the halophyte Arthrocnemum macrostachyum.</title>
        <authorList>
            <person name="Camacho M."/>
            <person name="Redondo-Gomez S."/>
            <person name="Rodriguez-Llorente I."/>
            <person name="Rohde M."/>
            <person name="Sproer C."/>
            <person name="Schumann P."/>
            <person name="Klenk H.P."/>
            <person name="Montero-Calasanz M.D.C."/>
        </authorList>
    </citation>
    <scope>NUCLEOTIDE SEQUENCE [LARGE SCALE GENOMIC DNA]</scope>
    <source>
        <strain evidence="2 3">DSM 29163</strain>
    </source>
</reference>
<dbReference type="PANTHER" id="PTHR36505">
    <property type="entry name" value="BLR1072 PROTEIN"/>
    <property type="match status" value="1"/>
</dbReference>
<feature type="domain" description="PRC-barrel" evidence="1">
    <location>
        <begin position="66"/>
        <end position="120"/>
    </location>
</feature>
<gene>
    <name evidence="2" type="ORF">ON753_14175</name>
</gene>
<protein>
    <submittedName>
        <fullName evidence="2">PRC-barrel domain-containing protein</fullName>
    </submittedName>
</protein>
<dbReference type="Pfam" id="PF05239">
    <property type="entry name" value="PRC"/>
    <property type="match status" value="1"/>
</dbReference>
<organism evidence="2 3">
    <name type="scientific">Roseibium salinum</name>
    <dbReference type="NCBI Taxonomy" id="1604349"/>
    <lineage>
        <taxon>Bacteria</taxon>
        <taxon>Pseudomonadati</taxon>
        <taxon>Pseudomonadota</taxon>
        <taxon>Alphaproteobacteria</taxon>
        <taxon>Hyphomicrobiales</taxon>
        <taxon>Stappiaceae</taxon>
        <taxon>Roseibium</taxon>
    </lineage>
</organism>
<name>A0ABT3R2P0_9HYPH</name>
<comment type="caution">
    <text evidence="2">The sequence shown here is derived from an EMBL/GenBank/DDBJ whole genome shotgun (WGS) entry which is preliminary data.</text>
</comment>
<dbReference type="PANTHER" id="PTHR36505:SF1">
    <property type="entry name" value="BLR1072 PROTEIN"/>
    <property type="match status" value="1"/>
</dbReference>
<proteinExistence type="predicted"/>
<sequence length="257" mass="27973">MHISALTRALLVLGVSIGPAGHGWAQQEQNQGEQQQAGPPEVTDLEAWNYDDLYADGWSVDAMLHDTDVRGPDGDEIGAIENIIISESNRIVAVIAEVGGFWDIGDTHVSVPWDEVKVGPAFDYIEIPVREDSVGDYDPLGDKSLLSRDEVKNTQVIDSDLLAGPRLWKATDVIGDTALLSDNTGYGYVDDLIAGKDGEIKAVVVNTTANYGTGEFAFPFYGYDHGFRPGAPYYALPYQTDDAANLEAFHRARLGQR</sequence>